<feature type="compositionally biased region" description="Polar residues" evidence="1">
    <location>
        <begin position="272"/>
        <end position="292"/>
    </location>
</feature>
<proteinExistence type="predicted"/>
<organism evidence="2 3">
    <name type="scientific">Actinosynnema pretiosum subsp. pretiosum</name>
    <dbReference type="NCBI Taxonomy" id="103721"/>
    <lineage>
        <taxon>Bacteria</taxon>
        <taxon>Bacillati</taxon>
        <taxon>Actinomycetota</taxon>
        <taxon>Actinomycetes</taxon>
        <taxon>Pseudonocardiales</taxon>
        <taxon>Pseudonocardiaceae</taxon>
        <taxon>Actinosynnema</taxon>
    </lineage>
</organism>
<accession>A0AA45R3V9</accession>
<dbReference type="EMBL" id="CP073249">
    <property type="protein sequence ID" value="QUF03990.1"/>
    <property type="molecule type" value="Genomic_DNA"/>
</dbReference>
<dbReference type="SMART" id="SM00710">
    <property type="entry name" value="PbH1"/>
    <property type="match status" value="4"/>
</dbReference>
<evidence type="ECO:0000313" key="2">
    <source>
        <dbReference type="EMBL" id="QUF03990.1"/>
    </source>
</evidence>
<evidence type="ECO:0000256" key="1">
    <source>
        <dbReference type="SAM" id="MobiDB-lite"/>
    </source>
</evidence>
<dbReference type="Gene3D" id="2.160.20.10">
    <property type="entry name" value="Single-stranded right-handed beta-helix, Pectin lyase-like"/>
    <property type="match status" value="1"/>
</dbReference>
<protein>
    <submittedName>
        <fullName evidence="2">Right-handed parallel beta-helix repeat-containing protein</fullName>
    </submittedName>
</protein>
<reference evidence="2" key="1">
    <citation type="submission" date="2021-04" db="EMBL/GenBank/DDBJ databases">
        <title>Genomic sequence of Actinosynnema pretiosum subsp. pretiosum ATCC 31280 (C-14919).</title>
        <authorList>
            <person name="Bai L."/>
            <person name="Wang X."/>
            <person name="Xiao Y."/>
        </authorList>
    </citation>
    <scope>NUCLEOTIDE SEQUENCE</scope>
    <source>
        <strain evidence="2">ATCC 31280</strain>
    </source>
</reference>
<dbReference type="SUPFAM" id="SSF51126">
    <property type="entry name" value="Pectin lyase-like"/>
    <property type="match status" value="1"/>
</dbReference>
<dbReference type="InterPro" id="IPR011050">
    <property type="entry name" value="Pectin_lyase_fold/virulence"/>
</dbReference>
<sequence length="292" mass="30332">MVRVRPGGGVPTLEAARALIAAEKPAKATVLVHGGTYSESVLWRGTPAGSSITIAPQPGAGDVVFDGRKAAGYWVQVAPESGTLTFRGPMTVRRHGDAGVRAVGTAADGPVRDLTVRGLTFAQIGNAWAPGGGGYAGVHLNHATGARITGNSFRNLENTRCPGCAHGVHLAFNLGDRTAGSDRNTVDGNTFQAISGDPVRASDGSGANVVRDNVFRSGTAHDGERRGTGRYGIFSYWSFERADVCARAVNTFSGNRYGDGYHGERVPAAPTGSATGRSCDSVRESGTNTHRP</sequence>
<dbReference type="InterPro" id="IPR012334">
    <property type="entry name" value="Pectin_lyas_fold"/>
</dbReference>
<evidence type="ECO:0000313" key="3">
    <source>
        <dbReference type="Proteomes" id="UP000677152"/>
    </source>
</evidence>
<name>A0AA45R3V9_9PSEU</name>
<dbReference type="Proteomes" id="UP000677152">
    <property type="component" value="Chromosome"/>
</dbReference>
<dbReference type="InterPro" id="IPR006626">
    <property type="entry name" value="PbH1"/>
</dbReference>
<gene>
    <name evidence="2" type="ORF">KCV87_32330</name>
</gene>
<dbReference type="AlphaFoldDB" id="A0AA45R3V9"/>
<feature type="region of interest" description="Disordered" evidence="1">
    <location>
        <begin position="257"/>
        <end position="292"/>
    </location>
</feature>